<protein>
    <submittedName>
        <fullName evidence="1">Glycoside hydrolase family 95 protein</fullName>
    </submittedName>
</protein>
<organism evidence="1 2">
    <name type="scientific">Palleniella muris</name>
    <dbReference type="NCBI Taxonomy" id="3038145"/>
    <lineage>
        <taxon>Bacteria</taxon>
        <taxon>Pseudomonadati</taxon>
        <taxon>Bacteroidota</taxon>
        <taxon>Bacteroidia</taxon>
        <taxon>Bacteroidales</taxon>
        <taxon>Prevotellaceae</taxon>
        <taxon>Palleniella</taxon>
    </lineage>
</organism>
<dbReference type="EMBL" id="SRZC01000017">
    <property type="protein sequence ID" value="TGX81368.1"/>
    <property type="molecule type" value="Genomic_DNA"/>
</dbReference>
<gene>
    <name evidence="1" type="ORF">E5358_10290</name>
</gene>
<accession>A0AC61QNM9</accession>
<keyword evidence="2" id="KW-1185">Reference proteome</keyword>
<evidence type="ECO:0000313" key="1">
    <source>
        <dbReference type="EMBL" id="TGX81368.1"/>
    </source>
</evidence>
<evidence type="ECO:0000313" key="2">
    <source>
        <dbReference type="Proteomes" id="UP000308886"/>
    </source>
</evidence>
<reference evidence="1" key="1">
    <citation type="submission" date="2019-04" db="EMBL/GenBank/DDBJ databases">
        <title>Microbes associate with the intestines of laboratory mice.</title>
        <authorList>
            <person name="Navarre W."/>
            <person name="Wong E."/>
            <person name="Huang K."/>
            <person name="Tropini C."/>
            <person name="Ng K."/>
            <person name="Yu B."/>
        </authorList>
    </citation>
    <scope>NUCLEOTIDE SEQUENCE</scope>
    <source>
        <strain evidence="1">NM73_A23</strain>
    </source>
</reference>
<proteinExistence type="predicted"/>
<comment type="caution">
    <text evidence="1">The sequence shown here is derived from an EMBL/GenBank/DDBJ whole genome shotgun (WGS) entry which is preliminary data.</text>
</comment>
<dbReference type="Proteomes" id="UP000308886">
    <property type="component" value="Unassembled WGS sequence"/>
</dbReference>
<sequence>MRKNVIALVVTMLCTLTASAQQYRLWYNSPAEVWTEALPLGNSRLGAMVYGIPTTERLQLNEETIWAGQPNTNANKTSKEWYKKVQSLVFAGKFAEAQQMADEHLMSGSNSGMPYQTFGDLTISTPGHAGYTDYERYLSLDSAIAVTQYTVNGVRYKREALTSFTDNVIKVRLTASKPGCITFNANLSSPHHDVIIKSDGKEVSLEGVTPTHEALKGKVKFQGRLAVQTKGGKTVSRDGIICVEGADEAIVYVSIATNFVNYNDISGDEAAKCKAYLRKAMADDYEADKKTHVAYFQQFMNRSKLWLGSDKFGHLTTSQRVEQFAKNNDNYLVGTYYAFGRYLLICSSQPGGQPANLQGIWNDKLLPSWDSKYTCNINLEMNYWPSEVTNLTELNGPLFSLIKDVSTTGAATAKTMYGVGGWVLHHNTDIWRITGPVDRAASGLWMTGGPWLCQHLWNHYLFTGDKEFLKEYYPIMKGAAQFVDELLVKDPNTGYLVICPSVSPENLHPADKGSKNIASGCTMDNQLVAEIFGEVAQAAAILGVDADLAARYLERAKLLTPGTIGKWGQLQEWAQDWDNPKDDHRHVSHLYGLYPGTSISPLRTPELFDAARTSLIHRGDPSTGWSMGWKVCLWARMLDGEHAYKLIKEQLKLTDDKFVAYGKNKKKGGTYGNLFDAHPPFQIDGNFGCTAGIAEMLVQSHDGAIYLLPAIPSVWNEGKVTGIRCRGGFVIEELAWKGGRITTCKIRSTIGGNLRIRTACPVKGKGLKSAKGQNPNPLFKVPVTLETKNNSEVKLNPVNMPKTYLYDIKTTANQMITIKN</sequence>
<name>A0AC61QNM9_9BACT</name>
<keyword evidence="1" id="KW-0378">Hydrolase</keyword>